<name>A0AC34FWJ6_9BILA</name>
<organism evidence="1 2">
    <name type="scientific">Panagrolaimus sp. ES5</name>
    <dbReference type="NCBI Taxonomy" id="591445"/>
    <lineage>
        <taxon>Eukaryota</taxon>
        <taxon>Metazoa</taxon>
        <taxon>Ecdysozoa</taxon>
        <taxon>Nematoda</taxon>
        <taxon>Chromadorea</taxon>
        <taxon>Rhabditida</taxon>
        <taxon>Tylenchina</taxon>
        <taxon>Panagrolaimomorpha</taxon>
        <taxon>Panagrolaimoidea</taxon>
        <taxon>Panagrolaimidae</taxon>
        <taxon>Panagrolaimus</taxon>
    </lineage>
</organism>
<evidence type="ECO:0000313" key="2">
    <source>
        <dbReference type="WBParaSite" id="ES5_v2.g21930.t1"/>
    </source>
</evidence>
<sequence>MQHGFDQHGLDRNLLKNPYTDLTSQFLHRKWQEVLNLIPQRDHQLQQELHKQQQNERLRQAFKEKAEHLGPWLENQLENVLSIGGRATLEQTIGQLKNIQQQSYGYKPKIDELERIHQQMQENFVFDNTGTRYSMESLRVGWESLMTSINRVISECENQVRKLFFNGKYKLSLNN</sequence>
<dbReference type="WBParaSite" id="ES5_v2.g21930.t1">
    <property type="protein sequence ID" value="ES5_v2.g21930.t1"/>
    <property type="gene ID" value="ES5_v2.g21930"/>
</dbReference>
<evidence type="ECO:0000313" key="1">
    <source>
        <dbReference type="Proteomes" id="UP000887579"/>
    </source>
</evidence>
<accession>A0AC34FWJ6</accession>
<protein>
    <submittedName>
        <fullName evidence="2">Uncharacterized protein</fullName>
    </submittedName>
</protein>
<dbReference type="Proteomes" id="UP000887579">
    <property type="component" value="Unplaced"/>
</dbReference>
<proteinExistence type="predicted"/>
<reference evidence="2" key="1">
    <citation type="submission" date="2022-11" db="UniProtKB">
        <authorList>
            <consortium name="WormBaseParasite"/>
        </authorList>
    </citation>
    <scope>IDENTIFICATION</scope>
</reference>